<accession>A0A1L5PIU3</accession>
<organism evidence="2 3">
    <name type="scientific">Pseudomonas putida</name>
    <name type="common">Arthrobacter siderocapsulatus</name>
    <dbReference type="NCBI Taxonomy" id="303"/>
    <lineage>
        <taxon>Bacteria</taxon>
        <taxon>Pseudomonadati</taxon>
        <taxon>Pseudomonadota</taxon>
        <taxon>Gammaproteobacteria</taxon>
        <taxon>Pseudomonadales</taxon>
        <taxon>Pseudomonadaceae</taxon>
        <taxon>Pseudomonas</taxon>
    </lineage>
</organism>
<evidence type="ECO:0000259" key="1">
    <source>
        <dbReference type="Pfam" id="PF09722"/>
    </source>
</evidence>
<feature type="domain" description="Antitoxin Xre/MbcA/ParS-like toxin-binding" evidence="1">
    <location>
        <begin position="36"/>
        <end position="85"/>
    </location>
</feature>
<evidence type="ECO:0000313" key="2">
    <source>
        <dbReference type="EMBL" id="APO80052.1"/>
    </source>
</evidence>
<reference evidence="2 3" key="1">
    <citation type="submission" date="2016-12" db="EMBL/GenBank/DDBJ databases">
        <title>Draft Genome Sequence of Mercury Resistant Pseudomonas DRA525.</title>
        <authorList>
            <person name="Drace K.M."/>
        </authorList>
    </citation>
    <scope>NUCLEOTIDE SEQUENCE [LARGE SCALE GENOMIC DNA]</scope>
    <source>
        <strain evidence="2 3">DRA525</strain>
    </source>
</reference>
<name>A0A1L5PIU3_PSEPU</name>
<dbReference type="InterPro" id="IPR024467">
    <property type="entry name" value="Xre/MbcA/ParS-like_toxin-bd"/>
</dbReference>
<gene>
    <name evidence="2" type="ORF">BL240_00485</name>
</gene>
<proteinExistence type="predicted"/>
<evidence type="ECO:0000313" key="3">
    <source>
        <dbReference type="Proteomes" id="UP000185146"/>
    </source>
</evidence>
<dbReference type="EMBL" id="CP018743">
    <property type="protein sequence ID" value="APO80052.1"/>
    <property type="molecule type" value="Genomic_DNA"/>
</dbReference>
<dbReference type="Proteomes" id="UP000185146">
    <property type="component" value="Chromosome"/>
</dbReference>
<protein>
    <recommendedName>
        <fullName evidence="1">Antitoxin Xre/MbcA/ParS-like toxin-binding domain-containing protein</fullName>
    </recommendedName>
</protein>
<sequence>MNDPQILALCPSSPLGCWSIGHRCFKGRCEQIGHLATRVLGSRVLAAQWLYKPAIGLRHQVPCNILETGSGYQQVVTLLGRIEYGVYA</sequence>
<dbReference type="Pfam" id="PF09722">
    <property type="entry name" value="Xre_MbcA_ParS_C"/>
    <property type="match status" value="1"/>
</dbReference>
<dbReference type="AlphaFoldDB" id="A0A1L5PIU3"/>
<dbReference type="RefSeq" id="WP_075043699.1">
    <property type="nucleotide sequence ID" value="NZ_ABUNEW020000038.1"/>
</dbReference>